<comment type="caution">
    <text evidence="1">The sequence shown here is derived from an EMBL/GenBank/DDBJ whole genome shotgun (WGS) entry which is preliminary data.</text>
</comment>
<gene>
    <name evidence="1" type="ORF">V1525DRAFT_372875</name>
</gene>
<proteinExistence type="predicted"/>
<protein>
    <submittedName>
        <fullName evidence="1">Ribosomal protein L1/ribosomal biogenesis protein</fullName>
    </submittedName>
</protein>
<dbReference type="Proteomes" id="UP001433508">
    <property type="component" value="Unassembled WGS sequence"/>
</dbReference>
<keyword evidence="2" id="KW-1185">Reference proteome</keyword>
<evidence type="ECO:0000313" key="1">
    <source>
        <dbReference type="EMBL" id="KAK9239322.1"/>
    </source>
</evidence>
<name>A0ACC3T5S3_LIPKO</name>
<sequence>MPARNKTNKKASNLSSLPQTTKSTETVSREAMGTSETPVTALRKESSSSLSSEQTKKALSALISHIEKKAAEEAATADANPGSKKRKLNLLSDDPSDPKESEKQALYLVIASKKYFSDKPVMKPHRIAVPHPIYNVDNTSICLITKDPQRLYKDILLVDENSPVKDKIARIVGVSKLKTKFKTFEAKRQLRDEHDLFLADDRVVPLMPELLGKTFISVKKMPVPISILNSAGASALDTASKVAKARAGSKRYSKISPEEELALENAAVSSKRVNAEITRTLNSAMVFVPAGTTTTVKVGFSTFAVDDLAENIQALIDGIISKNIVKGGWDGIRSLHLKTRDSISLPIYLTEKLT</sequence>
<keyword evidence="1" id="KW-0689">Ribosomal protein</keyword>
<organism evidence="1 2">
    <name type="scientific">Lipomyces kononenkoae</name>
    <name type="common">Yeast</name>
    <dbReference type="NCBI Taxonomy" id="34357"/>
    <lineage>
        <taxon>Eukaryota</taxon>
        <taxon>Fungi</taxon>
        <taxon>Dikarya</taxon>
        <taxon>Ascomycota</taxon>
        <taxon>Saccharomycotina</taxon>
        <taxon>Lipomycetes</taxon>
        <taxon>Lipomycetales</taxon>
        <taxon>Lipomycetaceae</taxon>
        <taxon>Lipomyces</taxon>
    </lineage>
</organism>
<dbReference type="EMBL" id="MU971347">
    <property type="protein sequence ID" value="KAK9239322.1"/>
    <property type="molecule type" value="Genomic_DNA"/>
</dbReference>
<keyword evidence="1" id="KW-0687">Ribonucleoprotein</keyword>
<accession>A0ACC3T5S3</accession>
<reference evidence="2" key="1">
    <citation type="journal article" date="2024" name="Front. Bioeng. Biotechnol.">
        <title>Genome-scale model development and genomic sequencing of the oleaginous clade Lipomyces.</title>
        <authorList>
            <person name="Czajka J.J."/>
            <person name="Han Y."/>
            <person name="Kim J."/>
            <person name="Mondo S.J."/>
            <person name="Hofstad B.A."/>
            <person name="Robles A."/>
            <person name="Haridas S."/>
            <person name="Riley R."/>
            <person name="LaButti K."/>
            <person name="Pangilinan J."/>
            <person name="Andreopoulos W."/>
            <person name="Lipzen A."/>
            <person name="Yan J."/>
            <person name="Wang M."/>
            <person name="Ng V."/>
            <person name="Grigoriev I.V."/>
            <person name="Spatafora J.W."/>
            <person name="Magnuson J.K."/>
            <person name="Baker S.E."/>
            <person name="Pomraning K.R."/>
        </authorList>
    </citation>
    <scope>NUCLEOTIDE SEQUENCE [LARGE SCALE GENOMIC DNA]</scope>
    <source>
        <strain evidence="2">CBS 7786</strain>
    </source>
</reference>
<evidence type="ECO:0000313" key="2">
    <source>
        <dbReference type="Proteomes" id="UP001433508"/>
    </source>
</evidence>